<evidence type="ECO:0000256" key="5">
    <source>
        <dbReference type="ARBA" id="ARBA00013225"/>
    </source>
</evidence>
<dbReference type="EMBL" id="UIVT01000001">
    <property type="protein sequence ID" value="SVP88312.1"/>
    <property type="molecule type" value="Genomic_DNA"/>
</dbReference>
<protein>
    <recommendedName>
        <fullName evidence="6">UDP-N-acetylglucosamine--dolichyl-phosphate N-acetylglucosaminephosphotransferase</fullName>
        <ecNumber evidence="5">2.7.8.15</ecNumber>
    </recommendedName>
    <alternativeName>
        <fullName evidence="15">GlcNAc-1-P transferase</fullName>
    </alternativeName>
    <alternativeName>
        <fullName evidence="16">N-acetylglucosamine-1-phosphate transferase</fullName>
    </alternativeName>
</protein>
<evidence type="ECO:0000256" key="6">
    <source>
        <dbReference type="ARBA" id="ARBA00017659"/>
    </source>
</evidence>
<comment type="catalytic activity">
    <reaction evidence="18">
        <text>a di-trans,poly-cis-dolichyl phosphate + UDP-N-acetyl-alpha-D-glucosamine = an N-acetyl-alpha-D-glucosaminyl-diphospho-di-trans,poly-cis-dolichol + UMP</text>
        <dbReference type="Rhea" id="RHEA:13289"/>
        <dbReference type="Rhea" id="RHEA-COMP:19498"/>
        <dbReference type="Rhea" id="RHEA-COMP:19507"/>
        <dbReference type="ChEBI" id="CHEBI:57683"/>
        <dbReference type="ChEBI" id="CHEBI:57705"/>
        <dbReference type="ChEBI" id="CHEBI:57865"/>
        <dbReference type="ChEBI" id="CHEBI:58427"/>
        <dbReference type="EC" id="2.7.8.15"/>
    </reaction>
    <physiologicalReaction direction="left-to-right" evidence="18">
        <dbReference type="Rhea" id="RHEA:13290"/>
    </physiologicalReaction>
</comment>
<evidence type="ECO:0000256" key="3">
    <source>
        <dbReference type="ARBA" id="ARBA00004922"/>
    </source>
</evidence>
<dbReference type="CDD" id="cd06855">
    <property type="entry name" value="GT_GPT_euk"/>
    <property type="match status" value="1"/>
</dbReference>
<feature type="transmembrane region" description="Helical" evidence="19">
    <location>
        <begin position="280"/>
        <end position="300"/>
    </location>
</feature>
<keyword evidence="14 19" id="KW-0472">Membrane</keyword>
<accession>A0A3B0N017</accession>
<feature type="transmembrane region" description="Helical" evidence="19">
    <location>
        <begin position="254"/>
        <end position="273"/>
    </location>
</feature>
<keyword evidence="8 21" id="KW-0808">Transferase</keyword>
<dbReference type="AlphaFoldDB" id="A0A3B0N017"/>
<feature type="transmembrane region" description="Helical" evidence="19">
    <location>
        <begin position="368"/>
        <end position="389"/>
    </location>
</feature>
<reference evidence="21" key="1">
    <citation type="submission" date="2018-07" db="EMBL/GenBank/DDBJ databases">
        <authorList>
            <person name="Quirk P.G."/>
            <person name="Krulwich T.A."/>
        </authorList>
    </citation>
    <scope>NUCLEOTIDE SEQUENCE</scope>
    <source>
        <strain evidence="21">Anand</strain>
    </source>
</reference>
<comment type="cofactor">
    <cofactor evidence="1">
        <name>Mg(2+)</name>
        <dbReference type="ChEBI" id="CHEBI:18420"/>
    </cofactor>
</comment>
<evidence type="ECO:0000256" key="16">
    <source>
        <dbReference type="ARBA" id="ARBA00033238"/>
    </source>
</evidence>
<dbReference type="GO" id="GO:0005789">
    <property type="term" value="C:endoplasmic reticulum membrane"/>
    <property type="evidence" value="ECO:0007669"/>
    <property type="project" value="UniProtKB-SubCell"/>
</dbReference>
<keyword evidence="12" id="KW-0460">Magnesium</keyword>
<dbReference type="GO" id="GO:0046872">
    <property type="term" value="F:metal ion binding"/>
    <property type="evidence" value="ECO:0007669"/>
    <property type="project" value="UniProtKB-KW"/>
</dbReference>
<evidence type="ECO:0000256" key="10">
    <source>
        <dbReference type="ARBA" id="ARBA00022723"/>
    </source>
</evidence>
<evidence type="ECO:0000313" key="21">
    <source>
        <dbReference type="EMBL" id="SVP89481.1"/>
    </source>
</evidence>
<proteinExistence type="inferred from homology"/>
<keyword evidence="13 19" id="KW-1133">Transmembrane helix</keyword>
<sequence length="393" mass="44625">MIPKLRRRCFSFCEPSLSFLTVFPIIFGLSSLFSTYSLKNDRSNLYHFVYFQLFVVALAFLVYFGTFFLIKLLKLRGLVSPNINNDDNEMVPEPGALLGCVLYILSMIFVQLILGDKSGKNVQFVSGFATMILMTLLGLIDDVLSLGWFSKIVCSALASLPFCLSYHGTKIGLLEYLPKQINNEPYVRIFSCFYIAIVTMFCPNSINIYAGINGLELGQSLVMSIFVLISNSLDIYKSSGVKYGEFGLNLEEKIYVLYLTMPFIAINIALICFNWYPAKLFVGNVYALFSGTFFAIVLIMSNMYELTPFLFLPQLINFFLSIPQLFRFIPCPRHRVPRKTKKLENSKNLTLLNLFVLILGPMEEEKLTLTSIAFQTFCSILGLIVKYGIIKRI</sequence>
<dbReference type="UniPathway" id="UPA00378"/>
<dbReference type="Pfam" id="PF00953">
    <property type="entry name" value="Glycos_transf_4"/>
    <property type="match status" value="1"/>
</dbReference>
<evidence type="ECO:0000256" key="11">
    <source>
        <dbReference type="ARBA" id="ARBA00022824"/>
    </source>
</evidence>
<evidence type="ECO:0000256" key="15">
    <source>
        <dbReference type="ARBA" id="ARBA00029567"/>
    </source>
</evidence>
<dbReference type="PANTHER" id="PTHR10571">
    <property type="entry name" value="UDP-N-ACETYLGLUCOSAMINE--DOLICHYL-PHOSPHATE N-ACETYLGLUCOSAMINEPHOSPHOTRANSFERASE"/>
    <property type="match status" value="1"/>
</dbReference>
<dbReference type="GO" id="GO:0003975">
    <property type="term" value="F:UDP-N-acetylglucosamine-dolichyl-phosphate N-acetylglucosaminephosphotransferase activity"/>
    <property type="evidence" value="ECO:0007669"/>
    <property type="project" value="UniProtKB-EC"/>
</dbReference>
<dbReference type="VEuPathDB" id="PiroplasmaDB:TA18965"/>
<evidence type="ECO:0000313" key="20">
    <source>
        <dbReference type="EMBL" id="SVP88312.1"/>
    </source>
</evidence>
<dbReference type="GO" id="GO:0006488">
    <property type="term" value="P:dolichol-linked oligosaccharide biosynthetic process"/>
    <property type="evidence" value="ECO:0007669"/>
    <property type="project" value="InterPro"/>
</dbReference>
<gene>
    <name evidence="20" type="ORF">TAT_000017600</name>
    <name evidence="21" type="ORF">TAV_000017400</name>
</gene>
<evidence type="ECO:0000256" key="9">
    <source>
        <dbReference type="ARBA" id="ARBA00022692"/>
    </source>
</evidence>
<keyword evidence="9 19" id="KW-0812">Transmembrane</keyword>
<dbReference type="EMBL" id="UIVS01000001">
    <property type="protein sequence ID" value="SVP89481.1"/>
    <property type="molecule type" value="Genomic_DNA"/>
</dbReference>
<organism evidence="21">
    <name type="scientific">Theileria annulata</name>
    <dbReference type="NCBI Taxonomy" id="5874"/>
    <lineage>
        <taxon>Eukaryota</taxon>
        <taxon>Sar</taxon>
        <taxon>Alveolata</taxon>
        <taxon>Apicomplexa</taxon>
        <taxon>Aconoidasida</taxon>
        <taxon>Piroplasmida</taxon>
        <taxon>Theileriidae</taxon>
        <taxon>Theileria</taxon>
    </lineage>
</organism>
<evidence type="ECO:0000256" key="2">
    <source>
        <dbReference type="ARBA" id="ARBA00004477"/>
    </source>
</evidence>
<keyword evidence="10" id="KW-0479">Metal-binding</keyword>
<dbReference type="GO" id="GO:0016757">
    <property type="term" value="F:glycosyltransferase activity"/>
    <property type="evidence" value="ECO:0007669"/>
    <property type="project" value="UniProtKB-KW"/>
</dbReference>
<dbReference type="InterPro" id="IPR000715">
    <property type="entry name" value="Glycosyl_transferase_4"/>
</dbReference>
<evidence type="ECO:0000256" key="7">
    <source>
        <dbReference type="ARBA" id="ARBA00022676"/>
    </source>
</evidence>
<keyword evidence="7" id="KW-0328">Glycosyltransferase</keyword>
<comment type="pathway">
    <text evidence="3">Protein modification; protein glycosylation.</text>
</comment>
<evidence type="ECO:0000256" key="19">
    <source>
        <dbReference type="SAM" id="Phobius"/>
    </source>
</evidence>
<dbReference type="PANTHER" id="PTHR10571:SF0">
    <property type="entry name" value="UDP-N-ACETYLGLUCOSAMINE--DOLICHYL-PHOSPHATE N-ACETYLGLUCOSAMINEPHOSPHOTRANSFERASE"/>
    <property type="match status" value="1"/>
</dbReference>
<evidence type="ECO:0000256" key="1">
    <source>
        <dbReference type="ARBA" id="ARBA00001946"/>
    </source>
</evidence>
<feature type="transmembrane region" description="Helical" evidence="19">
    <location>
        <begin position="121"/>
        <end position="140"/>
    </location>
</feature>
<dbReference type="EC" id="2.7.8.15" evidence="5"/>
<evidence type="ECO:0000256" key="4">
    <source>
        <dbReference type="ARBA" id="ARBA00009317"/>
    </source>
</evidence>
<keyword evidence="11" id="KW-0256">Endoplasmic reticulum</keyword>
<evidence type="ECO:0000256" key="18">
    <source>
        <dbReference type="ARBA" id="ARBA00045078"/>
    </source>
</evidence>
<feature type="transmembrane region" description="Helical" evidence="19">
    <location>
        <begin position="95"/>
        <end position="114"/>
    </location>
</feature>
<comment type="function">
    <text evidence="17">UDP-N-acetylglucosamine--dolichyl-phosphate N-acetylglucosaminephosphotransferase that operates in the biosynthetic pathway of dolichol-linked oligosaccharides, the glycan precursors employed in protein asparagine (N)-glycosylation. The assembly of dolichol-linked oligosaccharides begins on the cytosolic side of the endoplasmic reticulum membrane and finishes in its lumen. The sequential addition of sugars to dolichol pyrophosphate produces dolichol-linked oligosaccharides containing fourteen sugars, including two GlcNAcs, nine mannoses and three glucoses. Once assembled, the oligosaccharide is transferred from the lipid to nascent proteins by oligosaccharyltransferases. Catalyzes the initial step of dolichol-linked oligosaccharide biosynthesis, transfering GlcNAc-1-P from cytosolic UDP-GlcNAc onto the carrier lipid dolichyl phosphate (P-dolichol), yielding GlcNAc-P-P-dolichol embedded in the cytoplasmic leaflet of the endoplasmic reticulum membrane.</text>
</comment>
<comment type="subcellular location">
    <subcellularLocation>
        <location evidence="2">Endoplasmic reticulum membrane</location>
        <topology evidence="2">Multi-pass membrane protein</topology>
    </subcellularLocation>
</comment>
<evidence type="ECO:0000256" key="8">
    <source>
        <dbReference type="ARBA" id="ARBA00022679"/>
    </source>
</evidence>
<feature type="transmembrane region" description="Helical" evidence="19">
    <location>
        <begin position="16"/>
        <end position="36"/>
    </location>
</feature>
<comment type="similarity">
    <text evidence="4">Belongs to the glycosyltransferase 4 family.</text>
</comment>
<evidence type="ECO:0000256" key="12">
    <source>
        <dbReference type="ARBA" id="ARBA00022842"/>
    </source>
</evidence>
<evidence type="ECO:0000256" key="17">
    <source>
        <dbReference type="ARBA" id="ARBA00044717"/>
    </source>
</evidence>
<feature type="transmembrane region" description="Helical" evidence="19">
    <location>
        <begin position="48"/>
        <end position="70"/>
    </location>
</feature>
<dbReference type="InterPro" id="IPR033895">
    <property type="entry name" value="GPT"/>
</dbReference>
<feature type="transmembrane region" description="Helical" evidence="19">
    <location>
        <begin position="187"/>
        <end position="212"/>
    </location>
</feature>
<name>A0A3B0N017_THEAN</name>
<evidence type="ECO:0000256" key="14">
    <source>
        <dbReference type="ARBA" id="ARBA00023136"/>
    </source>
</evidence>
<evidence type="ECO:0000256" key="13">
    <source>
        <dbReference type="ARBA" id="ARBA00022989"/>
    </source>
</evidence>